<keyword evidence="3" id="KW-0067">ATP-binding</keyword>
<dbReference type="PANTHER" id="PTHR24104:SF25">
    <property type="entry name" value="PROTEIN LIN-41"/>
    <property type="match status" value="1"/>
</dbReference>
<sequence length="547" mass="59637">TFGSSGSGNGQFDKPFGVSCDAGNVYIADTLNHRVQVFTADGEYIRQFEKRGSGKNGIAMDSSNIVYVSDSANNISVFTKEGHFLTSFGTQGNGPGQFNRPTGITISRNGVVYVCDCNNGRIQVGTLLKLVGSSVPVDESHSLLEPLLRDKSKVGVMAGRAWQEIQSVVSLFRLLGGKEQVLLHPALSPAYHHYSGVVFSVFQTTGEVHRGQRRHRSRIIPVAIGGRYDRLLSGLKSSGGGVSPRMGVVGVGVVGEEIMRGVTSEYQHGRCPVTKSSVLVCWLGHESLQAQCLKLITQLWSHGVAADLVYENQELDSLEDIQEFCRRSLIPHIVVLSDKELFFERKQVRLRSLEANGKTSERVMGVAELPEVLLQQRYSTDRSDSVETQTTTRSGGGPSGSDSFPSNARPPVSVTVLSTSKLSGHNKRKIHDATLTKLLPLLETFPSKQPLEILVVDLKSDVLCSLAAEVNRKICGPDGGDMVSVVKSLTERHSALNKKYVTRVCESIEELLQKRVSMVFVYSHSSEHCQTILNSLESLGNLHITAS</sequence>
<evidence type="ECO:0000256" key="1">
    <source>
        <dbReference type="ARBA" id="ARBA00022737"/>
    </source>
</evidence>
<dbReference type="InterPro" id="IPR036621">
    <property type="entry name" value="Anticodon-bd_dom_sf"/>
</dbReference>
<dbReference type="PROSITE" id="PS51125">
    <property type="entry name" value="NHL"/>
    <property type="match status" value="2"/>
</dbReference>
<evidence type="ECO:0000256" key="3">
    <source>
        <dbReference type="ARBA" id="ARBA00022840"/>
    </source>
</evidence>
<feature type="non-terminal residue" evidence="7">
    <location>
        <position position="547"/>
    </location>
</feature>
<dbReference type="Gene3D" id="2.120.10.30">
    <property type="entry name" value="TolB, C-terminal domain"/>
    <property type="match status" value="2"/>
</dbReference>
<dbReference type="InterPro" id="IPR001258">
    <property type="entry name" value="NHL_repeat"/>
</dbReference>
<dbReference type="GO" id="GO:0016301">
    <property type="term" value="F:kinase activity"/>
    <property type="evidence" value="ECO:0007669"/>
    <property type="project" value="UniProtKB-KW"/>
</dbReference>
<evidence type="ECO:0000313" key="8">
    <source>
        <dbReference type="Proteomes" id="UP001174909"/>
    </source>
</evidence>
<dbReference type="AlphaFoldDB" id="A0AA35QVN5"/>
<dbReference type="Pfam" id="PF12745">
    <property type="entry name" value="HGTP_anticodon2"/>
    <property type="match status" value="1"/>
</dbReference>
<dbReference type="SUPFAM" id="SSF101898">
    <property type="entry name" value="NHL repeat"/>
    <property type="match status" value="1"/>
</dbReference>
<accession>A0AA35QVN5</accession>
<dbReference type="EMBL" id="CASHTH010000152">
    <property type="protein sequence ID" value="CAI7992644.1"/>
    <property type="molecule type" value="Genomic_DNA"/>
</dbReference>
<keyword evidence="7" id="KW-0808">Transferase</keyword>
<dbReference type="GO" id="GO:0005524">
    <property type="term" value="F:ATP binding"/>
    <property type="evidence" value="ECO:0007669"/>
    <property type="project" value="UniProtKB-KW"/>
</dbReference>
<evidence type="ECO:0000313" key="7">
    <source>
        <dbReference type="EMBL" id="CAI7992644.1"/>
    </source>
</evidence>
<gene>
    <name evidence="7" type="ORF">GBAR_LOCUS1055</name>
</gene>
<feature type="region of interest" description="Disordered" evidence="5">
    <location>
        <begin position="379"/>
        <end position="410"/>
    </location>
</feature>
<proteinExistence type="predicted"/>
<dbReference type="Gene3D" id="3.40.50.800">
    <property type="entry name" value="Anticodon-binding domain"/>
    <property type="match status" value="1"/>
</dbReference>
<dbReference type="PANTHER" id="PTHR24104">
    <property type="entry name" value="E3 UBIQUITIN-PROTEIN LIGASE NHLRC1-RELATED"/>
    <property type="match status" value="1"/>
</dbReference>
<evidence type="ECO:0000259" key="6">
    <source>
        <dbReference type="Pfam" id="PF12745"/>
    </source>
</evidence>
<evidence type="ECO:0000256" key="2">
    <source>
        <dbReference type="ARBA" id="ARBA00022741"/>
    </source>
</evidence>
<keyword evidence="1" id="KW-0677">Repeat</keyword>
<dbReference type="InterPro" id="IPR024435">
    <property type="entry name" value="HisRS-related_dom"/>
</dbReference>
<dbReference type="Gene3D" id="3.30.930.10">
    <property type="entry name" value="Bira Bifunctional Protein, Domain 2"/>
    <property type="match status" value="1"/>
</dbReference>
<dbReference type="Proteomes" id="UP001174909">
    <property type="component" value="Unassembled WGS sequence"/>
</dbReference>
<name>A0AA35QVN5_GEOBA</name>
<dbReference type="Pfam" id="PF01436">
    <property type="entry name" value="NHL"/>
    <property type="match status" value="2"/>
</dbReference>
<comment type="caution">
    <text evidence="7">The sequence shown here is derived from an EMBL/GenBank/DDBJ whole genome shotgun (WGS) entry which is preliminary data.</text>
</comment>
<dbReference type="InterPro" id="IPR011042">
    <property type="entry name" value="6-blade_b-propeller_TolB-like"/>
</dbReference>
<keyword evidence="7" id="KW-0418">Kinase</keyword>
<keyword evidence="8" id="KW-1185">Reference proteome</keyword>
<dbReference type="InterPro" id="IPR050952">
    <property type="entry name" value="TRIM-NHL_E3_ligases"/>
</dbReference>
<dbReference type="GO" id="GO:0008270">
    <property type="term" value="F:zinc ion binding"/>
    <property type="evidence" value="ECO:0007669"/>
    <property type="project" value="UniProtKB-KW"/>
</dbReference>
<protein>
    <submittedName>
        <fullName evidence="7">EIF-2-alpha kinase GCN2</fullName>
    </submittedName>
</protein>
<feature type="repeat" description="NHL" evidence="4">
    <location>
        <begin position="1"/>
        <end position="41"/>
    </location>
</feature>
<feature type="domain" description="Histidyl tRNA synthetase-related" evidence="6">
    <location>
        <begin position="276"/>
        <end position="530"/>
    </location>
</feature>
<keyword evidence="2" id="KW-0547">Nucleotide-binding</keyword>
<dbReference type="InterPro" id="IPR045864">
    <property type="entry name" value="aa-tRNA-synth_II/BPL/LPL"/>
</dbReference>
<evidence type="ECO:0000256" key="5">
    <source>
        <dbReference type="SAM" id="MobiDB-lite"/>
    </source>
</evidence>
<feature type="repeat" description="NHL" evidence="4">
    <location>
        <begin position="85"/>
        <end position="128"/>
    </location>
</feature>
<evidence type="ECO:0000256" key="4">
    <source>
        <dbReference type="PROSITE-ProRule" id="PRU00504"/>
    </source>
</evidence>
<organism evidence="7 8">
    <name type="scientific">Geodia barretti</name>
    <name type="common">Barrett's horny sponge</name>
    <dbReference type="NCBI Taxonomy" id="519541"/>
    <lineage>
        <taxon>Eukaryota</taxon>
        <taxon>Metazoa</taxon>
        <taxon>Porifera</taxon>
        <taxon>Demospongiae</taxon>
        <taxon>Heteroscleromorpha</taxon>
        <taxon>Tetractinellida</taxon>
        <taxon>Astrophorina</taxon>
        <taxon>Geodiidae</taxon>
        <taxon>Geodia</taxon>
    </lineage>
</organism>
<reference evidence="7" key="1">
    <citation type="submission" date="2023-03" db="EMBL/GenBank/DDBJ databases">
        <authorList>
            <person name="Steffen K."/>
            <person name="Cardenas P."/>
        </authorList>
    </citation>
    <scope>NUCLEOTIDE SEQUENCE</scope>
</reference>